<feature type="repeat" description="TPR" evidence="3">
    <location>
        <begin position="333"/>
        <end position="366"/>
    </location>
</feature>
<feature type="compositionally biased region" description="Basic and acidic residues" evidence="4">
    <location>
        <begin position="738"/>
        <end position="750"/>
    </location>
</feature>
<dbReference type="Gene3D" id="2.60.220.30">
    <property type="match status" value="2"/>
</dbReference>
<dbReference type="Pfam" id="PF13181">
    <property type="entry name" value="TPR_8"/>
    <property type="match status" value="1"/>
</dbReference>
<keyword evidence="2 3" id="KW-0802">TPR repeat</keyword>
<keyword evidence="6" id="KW-1185">Reference proteome</keyword>
<dbReference type="InterPro" id="IPR019734">
    <property type="entry name" value="TPR_rpt"/>
</dbReference>
<dbReference type="Proteomes" id="UP001159428">
    <property type="component" value="Unassembled WGS sequence"/>
</dbReference>
<dbReference type="SUPFAM" id="SSF48452">
    <property type="entry name" value="TPR-like"/>
    <property type="match status" value="1"/>
</dbReference>
<evidence type="ECO:0000256" key="3">
    <source>
        <dbReference type="PROSITE-ProRule" id="PRU00339"/>
    </source>
</evidence>
<organism evidence="5 6">
    <name type="scientific">Pocillopora meandrina</name>
    <dbReference type="NCBI Taxonomy" id="46732"/>
    <lineage>
        <taxon>Eukaryota</taxon>
        <taxon>Metazoa</taxon>
        <taxon>Cnidaria</taxon>
        <taxon>Anthozoa</taxon>
        <taxon>Hexacorallia</taxon>
        <taxon>Scleractinia</taxon>
        <taxon>Astrocoeniina</taxon>
        <taxon>Pocilloporidae</taxon>
        <taxon>Pocillopora</taxon>
    </lineage>
</organism>
<proteinExistence type="predicted"/>
<dbReference type="PANTHER" id="PTHR45641">
    <property type="entry name" value="TETRATRICOPEPTIDE REPEAT PROTEIN (AFU_ORTHOLOGUE AFUA_6G03870)"/>
    <property type="match status" value="1"/>
</dbReference>
<dbReference type="InterPro" id="IPR011990">
    <property type="entry name" value="TPR-like_helical_dom_sf"/>
</dbReference>
<feature type="region of interest" description="Disordered" evidence="4">
    <location>
        <begin position="727"/>
        <end position="750"/>
    </location>
</feature>
<evidence type="ECO:0000256" key="1">
    <source>
        <dbReference type="ARBA" id="ARBA00022737"/>
    </source>
</evidence>
<evidence type="ECO:0000313" key="5">
    <source>
        <dbReference type="EMBL" id="CAH3164252.1"/>
    </source>
</evidence>
<sequence length="1162" mass="133172">MGAILRQERQSADDLIAEVAATPEKSKVHEDAEEMSVSFEEEGVDAGQISVIREMFATLPSDRLKVTAVVISLFHGPFSVATASEVLGIDQSEALAQLEGLVASAIISVVNEEAKERKYDIHPLLQKYADSFTSDEHFSAAYPGYMKAKGRYYELFMSRMKKIAKLTDPEYVKAFHLFDTDRANYEFVLEISLQPEYFKVPGELHENAVIASLFIAMLTERKVVTLFHSWAEMCEDDGKSGSLGRTQLKCWEALQVADIHGTEKGFEVLREALASMEKVKDQSTDTFKLTKALYLHTQGEILWRNIDYKKALESLQLSLTFSEELLKEHTDLARCYNTVGNCYSRLNQPLEALEFYEKAYDMQKKLAGSEYHVDMPMYKHQIGTAYEGLQKYDMAIEYYRDALRLLEELNLSDLGDEAHFCREIANALLWQGKYSEAAEPARRAYNIRKKLLKNHPRTVHSIFQRAILQHCLRDYEGALKLYLEAWEMEKSLDVGNHSEVWQKIITGVEDMCDFLKNGEKKQTFRKDALKFCKQFWIEKKKSPRFAFIDSNQDIIDTLMDIVSDENDKNELQKEQLWFYEGMYNATKEELQKDCDLETESDTLHYMLEEMTKLLNQMIHLCHQLKDYKREELYTNELQVRWSFPHGFSFQKLETFISQITDSSCKKLQIFISKISEFFKIISRFPICFVSFRFASYTKPNATLKRNETKQIVLIIILRDDSPEEEKSLEVEEFSSRSTDQDGRQKEETARKLDERKTVIKRGKIADESESWNLAEAGAFITFNLGAITKSLTITCSLWTPAALSPPIGSNELLVSNVIELSHDGPPDLEFMENASGSINVALFHSASNFKGYEVVIKQLVDPQYNEWEDLETKNVWHSSVNSTVPNWTCPFAEAACSKTWFSTFAVVWRLKSFVFPNLTSETSEFICSLPDYPNVSVAIPWSSLPTDRDFFLTLKVQEAPTIDHDVGGMFVGPILHISCSHDVKLSVPAKISVPLVLTDGEIEPVELRSGQLKILHFTSTEKSQEWTDITDHLDMPVVLRNGIVTFQVKTFCRFWPWLVKTSAIIPRKYASLLYERIMKRHAGFLACLCKYTVPSTYLLELFCFPQHLRSGVDNYISSRYFVTLRREETSQKPLSSGDETYVSLSNGFEVHGAGNAKDIVLK</sequence>
<dbReference type="EMBL" id="CALNXJ010000101">
    <property type="protein sequence ID" value="CAH3164252.1"/>
    <property type="molecule type" value="Genomic_DNA"/>
</dbReference>
<dbReference type="PANTHER" id="PTHR45641:SF19">
    <property type="entry name" value="NEPHROCYSTIN-3"/>
    <property type="match status" value="1"/>
</dbReference>
<keyword evidence="1" id="KW-0677">Repeat</keyword>
<dbReference type="PROSITE" id="PS50005">
    <property type="entry name" value="TPR"/>
    <property type="match status" value="2"/>
</dbReference>
<dbReference type="SMART" id="SM00028">
    <property type="entry name" value="TPR"/>
    <property type="match status" value="5"/>
</dbReference>
<comment type="caution">
    <text evidence="5">The sequence shown here is derived from an EMBL/GenBank/DDBJ whole genome shotgun (WGS) entry which is preliminary data.</text>
</comment>
<evidence type="ECO:0000313" key="6">
    <source>
        <dbReference type="Proteomes" id="UP001159428"/>
    </source>
</evidence>
<gene>
    <name evidence="5" type="ORF">PMEA_00002180</name>
</gene>
<reference evidence="5 6" key="1">
    <citation type="submission" date="2022-05" db="EMBL/GenBank/DDBJ databases">
        <authorList>
            <consortium name="Genoscope - CEA"/>
            <person name="William W."/>
        </authorList>
    </citation>
    <scope>NUCLEOTIDE SEQUENCE [LARGE SCALE GENOMIC DNA]</scope>
</reference>
<evidence type="ECO:0000256" key="4">
    <source>
        <dbReference type="SAM" id="MobiDB-lite"/>
    </source>
</evidence>
<evidence type="ECO:0000256" key="2">
    <source>
        <dbReference type="ARBA" id="ARBA00022803"/>
    </source>
</evidence>
<accession>A0AAU9Y3R6</accession>
<dbReference type="Pfam" id="PF13424">
    <property type="entry name" value="TPR_12"/>
    <property type="match status" value="1"/>
</dbReference>
<dbReference type="Pfam" id="PF13374">
    <property type="entry name" value="TPR_10"/>
    <property type="match status" value="1"/>
</dbReference>
<protein>
    <submittedName>
        <fullName evidence="5">Uncharacterized protein</fullName>
    </submittedName>
</protein>
<name>A0AAU9Y3R6_9CNID</name>
<dbReference type="AlphaFoldDB" id="A0AAU9Y3R6"/>
<feature type="repeat" description="TPR" evidence="3">
    <location>
        <begin position="376"/>
        <end position="409"/>
    </location>
</feature>
<dbReference type="Gene3D" id="1.25.40.10">
    <property type="entry name" value="Tetratricopeptide repeat domain"/>
    <property type="match status" value="2"/>
</dbReference>